<dbReference type="SUPFAM" id="SSF54686">
    <property type="entry name" value="Ribosomal protein L16p/L10e"/>
    <property type="match status" value="1"/>
</dbReference>
<gene>
    <name evidence="5" type="ORF">METZ01_LOCUS100385</name>
</gene>
<protein>
    <submittedName>
        <fullName evidence="5">Uncharacterized protein</fullName>
    </submittedName>
</protein>
<keyword evidence="3" id="KW-0687">Ribonucleoprotein</keyword>
<dbReference type="GO" id="GO:0003735">
    <property type="term" value="F:structural constituent of ribosome"/>
    <property type="evidence" value="ECO:0007669"/>
    <property type="project" value="InterPro"/>
</dbReference>
<dbReference type="GO" id="GO:0019843">
    <property type="term" value="F:rRNA binding"/>
    <property type="evidence" value="ECO:0007669"/>
    <property type="project" value="InterPro"/>
</dbReference>
<dbReference type="InterPro" id="IPR036920">
    <property type="entry name" value="Ribosomal_uL16_sf"/>
</dbReference>
<dbReference type="GO" id="GO:0006412">
    <property type="term" value="P:translation"/>
    <property type="evidence" value="ECO:0007669"/>
    <property type="project" value="InterPro"/>
</dbReference>
<dbReference type="PRINTS" id="PR00060">
    <property type="entry name" value="RIBOSOMALL16"/>
</dbReference>
<dbReference type="Pfam" id="PF00252">
    <property type="entry name" value="Ribosomal_L16"/>
    <property type="match status" value="1"/>
</dbReference>
<reference evidence="5" key="1">
    <citation type="submission" date="2018-05" db="EMBL/GenBank/DDBJ databases">
        <authorList>
            <person name="Lanie J.A."/>
            <person name="Ng W.-L."/>
            <person name="Kazmierczak K.M."/>
            <person name="Andrzejewski T.M."/>
            <person name="Davidsen T.M."/>
            <person name="Wayne K.J."/>
            <person name="Tettelin H."/>
            <person name="Glass J.I."/>
            <person name="Rusch D."/>
            <person name="Podicherti R."/>
            <person name="Tsui H.-C.T."/>
            <person name="Winkler M.E."/>
        </authorList>
    </citation>
    <scope>NUCLEOTIDE SEQUENCE</scope>
</reference>
<dbReference type="GO" id="GO:0022625">
    <property type="term" value="C:cytosolic large ribosomal subunit"/>
    <property type="evidence" value="ECO:0007669"/>
    <property type="project" value="TreeGrafter"/>
</dbReference>
<dbReference type="InterPro" id="IPR000114">
    <property type="entry name" value="Ribosomal_uL16_bact-type"/>
</dbReference>
<evidence type="ECO:0000256" key="3">
    <source>
        <dbReference type="ARBA" id="ARBA00023274"/>
    </source>
</evidence>
<dbReference type="CDD" id="cd01433">
    <property type="entry name" value="Ribosomal_L16_L10e"/>
    <property type="match status" value="1"/>
</dbReference>
<dbReference type="FunFam" id="3.90.1170.10:FF:000001">
    <property type="entry name" value="50S ribosomal protein L16"/>
    <property type="match status" value="1"/>
</dbReference>
<dbReference type="EMBL" id="UINC01010708">
    <property type="protein sequence ID" value="SVA47531.1"/>
    <property type="molecule type" value="Genomic_DNA"/>
</dbReference>
<dbReference type="HAMAP" id="MF_01342">
    <property type="entry name" value="Ribosomal_uL16"/>
    <property type="match status" value="1"/>
</dbReference>
<dbReference type="PANTHER" id="PTHR12220">
    <property type="entry name" value="50S/60S RIBOSOMAL PROTEIN L16"/>
    <property type="match status" value="1"/>
</dbReference>
<feature type="region of interest" description="Disordered" evidence="4">
    <location>
        <begin position="1"/>
        <end position="25"/>
    </location>
</feature>
<evidence type="ECO:0000256" key="2">
    <source>
        <dbReference type="ARBA" id="ARBA00022980"/>
    </source>
</evidence>
<evidence type="ECO:0000256" key="4">
    <source>
        <dbReference type="SAM" id="MobiDB-lite"/>
    </source>
</evidence>
<dbReference type="NCBIfam" id="TIGR01164">
    <property type="entry name" value="rplP_bact"/>
    <property type="match status" value="1"/>
</dbReference>
<dbReference type="PANTHER" id="PTHR12220:SF13">
    <property type="entry name" value="LARGE RIBOSOMAL SUBUNIT PROTEIN UL16M"/>
    <property type="match status" value="1"/>
</dbReference>
<comment type="similarity">
    <text evidence="1">Belongs to the universal ribosomal protein uL16 family.</text>
</comment>
<proteinExistence type="inferred from homology"/>
<name>A0A381W5E2_9ZZZZ</name>
<organism evidence="5">
    <name type="scientific">marine metagenome</name>
    <dbReference type="NCBI Taxonomy" id="408172"/>
    <lineage>
        <taxon>unclassified sequences</taxon>
        <taxon>metagenomes</taxon>
        <taxon>ecological metagenomes</taxon>
    </lineage>
</organism>
<dbReference type="InterPro" id="IPR047873">
    <property type="entry name" value="Ribosomal_uL16"/>
</dbReference>
<evidence type="ECO:0000313" key="5">
    <source>
        <dbReference type="EMBL" id="SVA47531.1"/>
    </source>
</evidence>
<dbReference type="InterPro" id="IPR016180">
    <property type="entry name" value="Ribosomal_uL16_dom"/>
</dbReference>
<keyword evidence="2" id="KW-0689">Ribosomal protein</keyword>
<evidence type="ECO:0000256" key="1">
    <source>
        <dbReference type="ARBA" id="ARBA00008931"/>
    </source>
</evidence>
<dbReference type="Gene3D" id="3.90.1170.10">
    <property type="entry name" value="Ribosomal protein L10e/L16"/>
    <property type="match status" value="1"/>
</dbReference>
<accession>A0A381W5E2</accession>
<feature type="compositionally biased region" description="Basic residues" evidence="4">
    <location>
        <begin position="8"/>
        <end position="18"/>
    </location>
</feature>
<dbReference type="AlphaFoldDB" id="A0A381W5E2"/>
<sequence length="136" mass="15163">MALQPNKVKYRKMHRGSRKGTAQRGNKVSFGSYGLQALDRGWITGTQIEAARVAISRGMKRKGSMWIRIFPQKSVTKKPLEVRMGKGKANVDHWVAVVKPATMLFEVEGVTETVAREALSSAAAKMPIRCRLAHRD</sequence>